<reference evidence="2 3" key="1">
    <citation type="submission" date="2017-11" db="EMBL/GenBank/DDBJ databases">
        <title>De-novo sequencing of pomegranate (Punica granatum L.) genome.</title>
        <authorList>
            <person name="Akparov Z."/>
            <person name="Amiraslanov A."/>
            <person name="Hajiyeva S."/>
            <person name="Abbasov M."/>
            <person name="Kaur K."/>
            <person name="Hamwieh A."/>
            <person name="Solovyev V."/>
            <person name="Salamov A."/>
            <person name="Braich B."/>
            <person name="Kosarev P."/>
            <person name="Mahmoud A."/>
            <person name="Hajiyev E."/>
            <person name="Babayeva S."/>
            <person name="Izzatullayeva V."/>
            <person name="Mammadov A."/>
            <person name="Mammadov A."/>
            <person name="Sharifova S."/>
            <person name="Ojaghi J."/>
            <person name="Eynullazada K."/>
            <person name="Bayramov B."/>
            <person name="Abdulazimova A."/>
            <person name="Shahmuradov I."/>
        </authorList>
    </citation>
    <scope>NUCLEOTIDE SEQUENCE [LARGE SCALE GENOMIC DNA]</scope>
    <source>
        <strain evidence="3">cv. AG2017</strain>
        <tissue evidence="2">Leaf</tissue>
    </source>
</reference>
<sequence length="115" mass="13019">MWRHERILDDDLAFPENGQVTVFGTATSFAKAQETNSRGVTEPSPNPNSRGSKLSSKVNAWARARLEFDRAWRGELEFDRAWRGELELSSRVLQAAQAQLVKARQFFQARAAQTP</sequence>
<evidence type="ECO:0000256" key="1">
    <source>
        <dbReference type="SAM" id="MobiDB-lite"/>
    </source>
</evidence>
<dbReference type="AlphaFoldDB" id="A0A2I0L5W0"/>
<evidence type="ECO:0000313" key="2">
    <source>
        <dbReference type="EMBL" id="PKI76099.1"/>
    </source>
</evidence>
<feature type="region of interest" description="Disordered" evidence="1">
    <location>
        <begin position="32"/>
        <end position="55"/>
    </location>
</feature>
<accession>A0A2I0L5W0</accession>
<dbReference type="EMBL" id="PGOL01000130">
    <property type="protein sequence ID" value="PKI76099.1"/>
    <property type="molecule type" value="Genomic_DNA"/>
</dbReference>
<name>A0A2I0L5W0_PUNGR</name>
<evidence type="ECO:0000313" key="3">
    <source>
        <dbReference type="Proteomes" id="UP000233551"/>
    </source>
</evidence>
<keyword evidence="3" id="KW-1185">Reference proteome</keyword>
<dbReference type="Proteomes" id="UP000233551">
    <property type="component" value="Unassembled WGS sequence"/>
</dbReference>
<organism evidence="2 3">
    <name type="scientific">Punica granatum</name>
    <name type="common">Pomegranate</name>
    <dbReference type="NCBI Taxonomy" id="22663"/>
    <lineage>
        <taxon>Eukaryota</taxon>
        <taxon>Viridiplantae</taxon>
        <taxon>Streptophyta</taxon>
        <taxon>Embryophyta</taxon>
        <taxon>Tracheophyta</taxon>
        <taxon>Spermatophyta</taxon>
        <taxon>Magnoliopsida</taxon>
        <taxon>eudicotyledons</taxon>
        <taxon>Gunneridae</taxon>
        <taxon>Pentapetalae</taxon>
        <taxon>rosids</taxon>
        <taxon>malvids</taxon>
        <taxon>Myrtales</taxon>
        <taxon>Lythraceae</taxon>
        <taxon>Punica</taxon>
    </lineage>
</organism>
<gene>
    <name evidence="2" type="ORF">CRG98_003460</name>
</gene>
<proteinExistence type="predicted"/>
<comment type="caution">
    <text evidence="2">The sequence shown here is derived from an EMBL/GenBank/DDBJ whole genome shotgun (WGS) entry which is preliminary data.</text>
</comment>
<protein>
    <submittedName>
        <fullName evidence="2">Uncharacterized protein</fullName>
    </submittedName>
</protein>